<dbReference type="AlphaFoldDB" id="A0A5C3LZJ6"/>
<reference evidence="2 3" key="1">
    <citation type="journal article" date="2019" name="Nat. Ecol. Evol.">
        <title>Megaphylogeny resolves global patterns of mushroom evolution.</title>
        <authorList>
            <person name="Varga T."/>
            <person name="Krizsan K."/>
            <person name="Foldi C."/>
            <person name="Dima B."/>
            <person name="Sanchez-Garcia M."/>
            <person name="Sanchez-Ramirez S."/>
            <person name="Szollosi G.J."/>
            <person name="Szarkandi J.G."/>
            <person name="Papp V."/>
            <person name="Albert L."/>
            <person name="Andreopoulos W."/>
            <person name="Angelini C."/>
            <person name="Antonin V."/>
            <person name="Barry K.W."/>
            <person name="Bougher N.L."/>
            <person name="Buchanan P."/>
            <person name="Buyck B."/>
            <person name="Bense V."/>
            <person name="Catcheside P."/>
            <person name="Chovatia M."/>
            <person name="Cooper J."/>
            <person name="Damon W."/>
            <person name="Desjardin D."/>
            <person name="Finy P."/>
            <person name="Geml J."/>
            <person name="Haridas S."/>
            <person name="Hughes K."/>
            <person name="Justo A."/>
            <person name="Karasinski D."/>
            <person name="Kautmanova I."/>
            <person name="Kiss B."/>
            <person name="Kocsube S."/>
            <person name="Kotiranta H."/>
            <person name="LaButti K.M."/>
            <person name="Lechner B.E."/>
            <person name="Liimatainen K."/>
            <person name="Lipzen A."/>
            <person name="Lukacs Z."/>
            <person name="Mihaltcheva S."/>
            <person name="Morgado L.N."/>
            <person name="Niskanen T."/>
            <person name="Noordeloos M.E."/>
            <person name="Ohm R.A."/>
            <person name="Ortiz-Santana B."/>
            <person name="Ovrebo C."/>
            <person name="Racz N."/>
            <person name="Riley R."/>
            <person name="Savchenko A."/>
            <person name="Shiryaev A."/>
            <person name="Soop K."/>
            <person name="Spirin V."/>
            <person name="Szebenyi C."/>
            <person name="Tomsovsky M."/>
            <person name="Tulloss R.E."/>
            <person name="Uehling J."/>
            <person name="Grigoriev I.V."/>
            <person name="Vagvolgyi C."/>
            <person name="Papp T."/>
            <person name="Martin F.M."/>
            <person name="Miettinen O."/>
            <person name="Hibbett D.S."/>
            <person name="Nagy L.G."/>
        </authorList>
    </citation>
    <scope>NUCLEOTIDE SEQUENCE [LARGE SCALE GENOMIC DNA]</scope>
    <source>
        <strain evidence="2 3">CBS 166.37</strain>
    </source>
</reference>
<accession>A0A5C3LZJ6</accession>
<protein>
    <submittedName>
        <fullName evidence="2">Uncharacterized protein</fullName>
    </submittedName>
</protein>
<proteinExistence type="predicted"/>
<feature type="region of interest" description="Disordered" evidence="1">
    <location>
        <begin position="92"/>
        <end position="119"/>
    </location>
</feature>
<dbReference type="EMBL" id="ML213606">
    <property type="protein sequence ID" value="TFK37833.1"/>
    <property type="molecule type" value="Genomic_DNA"/>
</dbReference>
<dbReference type="Proteomes" id="UP000308652">
    <property type="component" value="Unassembled WGS sequence"/>
</dbReference>
<evidence type="ECO:0000313" key="2">
    <source>
        <dbReference type="EMBL" id="TFK37833.1"/>
    </source>
</evidence>
<gene>
    <name evidence="2" type="ORF">BDQ12DRAFT_684733</name>
</gene>
<name>A0A5C3LZJ6_9AGAR</name>
<evidence type="ECO:0000313" key="3">
    <source>
        <dbReference type="Proteomes" id="UP000308652"/>
    </source>
</evidence>
<sequence length="156" mass="15508">MVVCYQCMVIQEKADAAAIEAVGGIAPDPIVAPLAEKAISDFYKNCQASGFSVAQSGDITTAASAPALTSSLAPTSAPATLVQSTITRVPTTSLPAPAATTTNAPIATTRSTAGSSSTSLGSVFGNDASTIQGSTGSLGLMGMFSTLTILFISTLL</sequence>
<keyword evidence="3" id="KW-1185">Reference proteome</keyword>
<evidence type="ECO:0000256" key="1">
    <source>
        <dbReference type="SAM" id="MobiDB-lite"/>
    </source>
</evidence>
<organism evidence="2 3">
    <name type="scientific">Crucibulum laeve</name>
    <dbReference type="NCBI Taxonomy" id="68775"/>
    <lineage>
        <taxon>Eukaryota</taxon>
        <taxon>Fungi</taxon>
        <taxon>Dikarya</taxon>
        <taxon>Basidiomycota</taxon>
        <taxon>Agaricomycotina</taxon>
        <taxon>Agaricomycetes</taxon>
        <taxon>Agaricomycetidae</taxon>
        <taxon>Agaricales</taxon>
        <taxon>Agaricineae</taxon>
        <taxon>Nidulariaceae</taxon>
        <taxon>Crucibulum</taxon>
    </lineage>
</organism>